<dbReference type="InterPro" id="IPR000172">
    <property type="entry name" value="GMC_OxRdtase_N"/>
</dbReference>
<evidence type="ECO:0000313" key="9">
    <source>
        <dbReference type="Proteomes" id="UP001529369"/>
    </source>
</evidence>
<dbReference type="Gene3D" id="3.50.50.60">
    <property type="entry name" value="FAD/NAD(P)-binding domain"/>
    <property type="match status" value="1"/>
</dbReference>
<dbReference type="SUPFAM" id="SSF51905">
    <property type="entry name" value="FAD/NAD(P)-binding domain"/>
    <property type="match status" value="1"/>
</dbReference>
<keyword evidence="4 5" id="KW-0274">FAD</keyword>
<dbReference type="SUPFAM" id="SSF54373">
    <property type="entry name" value="FAD-linked reductases, C-terminal domain"/>
    <property type="match status" value="1"/>
</dbReference>
<comment type="caution">
    <text evidence="8">The sequence shown here is derived from an EMBL/GenBank/DDBJ whole genome shotgun (WGS) entry which is preliminary data.</text>
</comment>
<proteinExistence type="inferred from homology"/>
<dbReference type="PANTHER" id="PTHR11552">
    <property type="entry name" value="GLUCOSE-METHANOL-CHOLINE GMC OXIDOREDUCTASE"/>
    <property type="match status" value="1"/>
</dbReference>
<evidence type="ECO:0000256" key="4">
    <source>
        <dbReference type="ARBA" id="ARBA00022827"/>
    </source>
</evidence>
<name>A0ABT8ABX9_9PROT</name>
<comment type="cofactor">
    <cofactor evidence="1">
        <name>FAD</name>
        <dbReference type="ChEBI" id="CHEBI:57692"/>
    </cofactor>
</comment>
<dbReference type="Pfam" id="PF05199">
    <property type="entry name" value="GMC_oxred_C"/>
    <property type="match status" value="1"/>
</dbReference>
<keyword evidence="3 5" id="KW-0285">Flavoprotein</keyword>
<dbReference type="Pfam" id="PF00732">
    <property type="entry name" value="GMC_oxred_N"/>
    <property type="match status" value="1"/>
</dbReference>
<sequence>MHDVIVVGAGSAGAALAARLSADPQRRVLLLEAGRDWRAAEAPQAMLSANPIPMIHDPGLQAEWHWPRLVSRRTAVQQPKFYWRGKALGGSSVVNAQIAIRGVMAAFDAWAEAGCEGWSGRDVLPLFDAIECDPAEGHGRSGPLPVYRAPEASWGPVDLGLKAAALAAGYPWNADLNAPTGEGVSCYPINSRDGRRVSTNEAFLEPARGRPNLEIRGDALVDRVLIEAGRATGVRVHLKGQGWVDLPAREVVLSAGAVHSPAILLRSGIGAGAALQAMGIDVVHNLPEVGRNFMDHPIVRASLDLKPDFAATDPDQRHTNCCVTYSSGLGGGGVRDMILIAFNHRGLAPPGARPQPLGAIGAAVYEAFSRGTVTLASAAPEQDPIVEENMLSDPRDLLRMRDAVARLATLAAQPALARIASRITFGESGLSMAEAAALPGDALDALLLQEAGDIQHAAGTCRMTAYEEPRGVVDPDARVKGIAGLRVADASIMPADCRANTHFTCVMIGEAVARRMMA</sequence>
<evidence type="ECO:0000256" key="2">
    <source>
        <dbReference type="ARBA" id="ARBA00010790"/>
    </source>
</evidence>
<keyword evidence="9" id="KW-1185">Reference proteome</keyword>
<dbReference type="Gene3D" id="3.30.410.40">
    <property type="match status" value="1"/>
</dbReference>
<dbReference type="InterPro" id="IPR007867">
    <property type="entry name" value="GMC_OxRtase_C"/>
</dbReference>
<evidence type="ECO:0000313" key="8">
    <source>
        <dbReference type="EMBL" id="MDN3567160.1"/>
    </source>
</evidence>
<dbReference type="InterPro" id="IPR012132">
    <property type="entry name" value="GMC_OxRdtase"/>
</dbReference>
<dbReference type="InterPro" id="IPR036188">
    <property type="entry name" value="FAD/NAD-bd_sf"/>
</dbReference>
<evidence type="ECO:0000256" key="1">
    <source>
        <dbReference type="ARBA" id="ARBA00001974"/>
    </source>
</evidence>
<feature type="domain" description="Glucose-methanol-choline oxidoreductase N-terminal" evidence="6">
    <location>
        <begin position="85"/>
        <end position="108"/>
    </location>
</feature>
<dbReference type="PROSITE" id="PS00623">
    <property type="entry name" value="GMC_OXRED_1"/>
    <property type="match status" value="1"/>
</dbReference>
<evidence type="ECO:0000256" key="5">
    <source>
        <dbReference type="RuleBase" id="RU003968"/>
    </source>
</evidence>
<dbReference type="PIRSF" id="PIRSF000137">
    <property type="entry name" value="Alcohol_oxidase"/>
    <property type="match status" value="1"/>
</dbReference>
<organism evidence="8 9">
    <name type="scientific">Paeniroseomonas aquatica</name>
    <dbReference type="NCBI Taxonomy" id="373043"/>
    <lineage>
        <taxon>Bacteria</taxon>
        <taxon>Pseudomonadati</taxon>
        <taxon>Pseudomonadota</taxon>
        <taxon>Alphaproteobacteria</taxon>
        <taxon>Acetobacterales</taxon>
        <taxon>Acetobacteraceae</taxon>
        <taxon>Paeniroseomonas</taxon>
    </lineage>
</organism>
<dbReference type="EMBL" id="JAUFPN010000186">
    <property type="protein sequence ID" value="MDN3567160.1"/>
    <property type="molecule type" value="Genomic_DNA"/>
</dbReference>
<comment type="similarity">
    <text evidence="2 5">Belongs to the GMC oxidoreductase family.</text>
</comment>
<dbReference type="PROSITE" id="PS00624">
    <property type="entry name" value="GMC_OXRED_2"/>
    <property type="match status" value="1"/>
</dbReference>
<accession>A0ABT8ABX9</accession>
<feature type="domain" description="Glucose-methanol-choline oxidoreductase N-terminal" evidence="7">
    <location>
        <begin position="256"/>
        <end position="270"/>
    </location>
</feature>
<dbReference type="PANTHER" id="PTHR11552:SF147">
    <property type="entry name" value="CHOLINE DEHYDROGENASE, MITOCHONDRIAL"/>
    <property type="match status" value="1"/>
</dbReference>
<evidence type="ECO:0000259" key="6">
    <source>
        <dbReference type="PROSITE" id="PS00623"/>
    </source>
</evidence>
<protein>
    <submittedName>
        <fullName evidence="8">GMC family oxidoreductase</fullName>
    </submittedName>
</protein>
<gene>
    <name evidence="8" type="ORF">QWZ14_22500</name>
</gene>
<evidence type="ECO:0000259" key="7">
    <source>
        <dbReference type="PROSITE" id="PS00624"/>
    </source>
</evidence>
<reference evidence="9" key="1">
    <citation type="journal article" date="2019" name="Int. J. Syst. Evol. Microbiol.">
        <title>The Global Catalogue of Microorganisms (GCM) 10K type strain sequencing project: providing services to taxonomists for standard genome sequencing and annotation.</title>
        <authorList>
            <consortium name="The Broad Institute Genomics Platform"/>
            <consortium name="The Broad Institute Genome Sequencing Center for Infectious Disease"/>
            <person name="Wu L."/>
            <person name="Ma J."/>
        </authorList>
    </citation>
    <scope>NUCLEOTIDE SEQUENCE [LARGE SCALE GENOMIC DNA]</scope>
    <source>
        <strain evidence="9">CECT 7131</strain>
    </source>
</reference>
<evidence type="ECO:0000256" key="3">
    <source>
        <dbReference type="ARBA" id="ARBA00022630"/>
    </source>
</evidence>
<dbReference type="Proteomes" id="UP001529369">
    <property type="component" value="Unassembled WGS sequence"/>
</dbReference>
<dbReference type="RefSeq" id="WP_290319172.1">
    <property type="nucleotide sequence ID" value="NZ_JAUFPN010000186.1"/>
</dbReference>